<dbReference type="AlphaFoldDB" id="A0A6M3M1J5"/>
<organism evidence="2">
    <name type="scientific">viral metagenome</name>
    <dbReference type="NCBI Taxonomy" id="1070528"/>
    <lineage>
        <taxon>unclassified sequences</taxon>
        <taxon>metagenomes</taxon>
        <taxon>organismal metagenomes</taxon>
    </lineage>
</organism>
<gene>
    <name evidence="2" type="ORF">MM171A01623_0004</name>
</gene>
<sequence>MTSQQTSLQINEATQEQYRILKLWGFGTRTHVTRTAVDRMFNTEAKRRGWPDCETESATESMEKQT</sequence>
<reference evidence="2" key="1">
    <citation type="submission" date="2020-03" db="EMBL/GenBank/DDBJ databases">
        <title>The deep terrestrial virosphere.</title>
        <authorList>
            <person name="Holmfeldt K."/>
            <person name="Nilsson E."/>
            <person name="Simone D."/>
            <person name="Lopez-Fernandez M."/>
            <person name="Wu X."/>
            <person name="de Brujin I."/>
            <person name="Lundin D."/>
            <person name="Andersson A."/>
            <person name="Bertilsson S."/>
            <person name="Dopson M."/>
        </authorList>
    </citation>
    <scope>NUCLEOTIDE SEQUENCE</scope>
    <source>
        <strain evidence="2">MM171A01623</strain>
    </source>
</reference>
<protein>
    <submittedName>
        <fullName evidence="2">Uncharacterized protein</fullName>
    </submittedName>
</protein>
<proteinExistence type="predicted"/>
<name>A0A6M3M1J5_9ZZZZ</name>
<feature type="region of interest" description="Disordered" evidence="1">
    <location>
        <begin position="47"/>
        <end position="66"/>
    </location>
</feature>
<evidence type="ECO:0000256" key="1">
    <source>
        <dbReference type="SAM" id="MobiDB-lite"/>
    </source>
</evidence>
<dbReference type="EMBL" id="MT143604">
    <property type="protein sequence ID" value="QJA98728.1"/>
    <property type="molecule type" value="Genomic_DNA"/>
</dbReference>
<accession>A0A6M3M1J5</accession>
<evidence type="ECO:0000313" key="2">
    <source>
        <dbReference type="EMBL" id="QJA98728.1"/>
    </source>
</evidence>